<keyword evidence="2" id="KW-1185">Reference proteome</keyword>
<comment type="caution">
    <text evidence="1">The sequence shown here is derived from an EMBL/GenBank/DDBJ whole genome shotgun (WGS) entry which is preliminary data.</text>
</comment>
<sequence length="132" mass="14792">MVEGLELDAVAAGANGIRSLRCSRGCEIRYARLVDTASQIKFLISTTGSDFWLFFKLSQVLFGNIYVTECRSPRNPFFFKSSLFSSSPFFQTCGLHLYSIEGLSYVPGVTLPGDSPRQVENFFLRNQVMIVL</sequence>
<name>A0ABU6XLW7_9FABA</name>
<evidence type="ECO:0000313" key="1">
    <source>
        <dbReference type="EMBL" id="MED6197825.1"/>
    </source>
</evidence>
<protein>
    <submittedName>
        <fullName evidence="1">Uncharacterized protein</fullName>
    </submittedName>
</protein>
<proteinExistence type="predicted"/>
<dbReference type="EMBL" id="JASCZI010211982">
    <property type="protein sequence ID" value="MED6197825.1"/>
    <property type="molecule type" value="Genomic_DNA"/>
</dbReference>
<gene>
    <name evidence="1" type="ORF">PIB30_060397</name>
</gene>
<accession>A0ABU6XLW7</accession>
<dbReference type="Proteomes" id="UP001341840">
    <property type="component" value="Unassembled WGS sequence"/>
</dbReference>
<reference evidence="1 2" key="1">
    <citation type="journal article" date="2023" name="Plants (Basel)">
        <title>Bridging the Gap: Combining Genomics and Transcriptomics Approaches to Understand Stylosanthes scabra, an Orphan Legume from the Brazilian Caatinga.</title>
        <authorList>
            <person name="Ferreira-Neto J.R.C."/>
            <person name="da Silva M.D."/>
            <person name="Binneck E."/>
            <person name="de Melo N.F."/>
            <person name="da Silva R.H."/>
            <person name="de Melo A.L.T.M."/>
            <person name="Pandolfi V."/>
            <person name="Bustamante F.O."/>
            <person name="Brasileiro-Vidal A.C."/>
            <person name="Benko-Iseppon A.M."/>
        </authorList>
    </citation>
    <scope>NUCLEOTIDE SEQUENCE [LARGE SCALE GENOMIC DNA]</scope>
    <source>
        <tissue evidence="1">Leaves</tissue>
    </source>
</reference>
<evidence type="ECO:0000313" key="2">
    <source>
        <dbReference type="Proteomes" id="UP001341840"/>
    </source>
</evidence>
<organism evidence="1 2">
    <name type="scientific">Stylosanthes scabra</name>
    <dbReference type="NCBI Taxonomy" id="79078"/>
    <lineage>
        <taxon>Eukaryota</taxon>
        <taxon>Viridiplantae</taxon>
        <taxon>Streptophyta</taxon>
        <taxon>Embryophyta</taxon>
        <taxon>Tracheophyta</taxon>
        <taxon>Spermatophyta</taxon>
        <taxon>Magnoliopsida</taxon>
        <taxon>eudicotyledons</taxon>
        <taxon>Gunneridae</taxon>
        <taxon>Pentapetalae</taxon>
        <taxon>rosids</taxon>
        <taxon>fabids</taxon>
        <taxon>Fabales</taxon>
        <taxon>Fabaceae</taxon>
        <taxon>Papilionoideae</taxon>
        <taxon>50 kb inversion clade</taxon>
        <taxon>dalbergioids sensu lato</taxon>
        <taxon>Dalbergieae</taxon>
        <taxon>Pterocarpus clade</taxon>
        <taxon>Stylosanthes</taxon>
    </lineage>
</organism>